<dbReference type="KEGG" id="mtab:MTABA_v1c03130"/>
<gene>
    <name evidence="1" type="ORF">MTABA_v1c03130</name>
</gene>
<evidence type="ECO:0000313" key="1">
    <source>
        <dbReference type="EMBL" id="ATZ21516.1"/>
    </source>
</evidence>
<name>A0A2K8P489_9MOLU</name>
<dbReference type="AlphaFoldDB" id="A0A2K8P489"/>
<evidence type="ECO:0000313" key="2">
    <source>
        <dbReference type="Proteomes" id="UP000232223"/>
    </source>
</evidence>
<organism evidence="1 2">
    <name type="scientific">Mesoplasma tabanidae</name>
    <dbReference type="NCBI Taxonomy" id="219745"/>
    <lineage>
        <taxon>Bacteria</taxon>
        <taxon>Bacillati</taxon>
        <taxon>Mycoplasmatota</taxon>
        <taxon>Mollicutes</taxon>
        <taxon>Entomoplasmatales</taxon>
        <taxon>Entomoplasmataceae</taxon>
        <taxon>Mesoplasma</taxon>
    </lineage>
</organism>
<sequence>MKKYKKNEKLNMTFLKNENYAYWNIFDKTFYTEDKLFKEYSLIKEKEMMDFYSWLKENGNITIEAKNDSGDFLDVLPMYLIKTEN</sequence>
<dbReference type="RefSeq" id="WP_100679459.1">
    <property type="nucleotide sequence ID" value="NZ_CP024969.1"/>
</dbReference>
<accession>A0A2K8P489</accession>
<proteinExistence type="predicted"/>
<dbReference type="OrthoDB" id="9946588at2"/>
<dbReference type="EMBL" id="CP024969">
    <property type="protein sequence ID" value="ATZ21516.1"/>
    <property type="molecule type" value="Genomic_DNA"/>
</dbReference>
<keyword evidence="2" id="KW-1185">Reference proteome</keyword>
<protein>
    <submittedName>
        <fullName evidence="1">Uncharacterized protein</fullName>
    </submittedName>
</protein>
<reference evidence="1 2" key="1">
    <citation type="submission" date="2017-11" db="EMBL/GenBank/DDBJ databases">
        <title>Genome sequence of Mesoplasma tabanidae BARC 857 (ATCC 49584).</title>
        <authorList>
            <person name="Lo W.-S."/>
            <person name="Kuo C.-H."/>
        </authorList>
    </citation>
    <scope>NUCLEOTIDE SEQUENCE [LARGE SCALE GENOMIC DNA]</scope>
    <source>
        <strain evidence="1 2">BARC 857</strain>
    </source>
</reference>
<dbReference type="Proteomes" id="UP000232223">
    <property type="component" value="Chromosome"/>
</dbReference>